<reference evidence="2 3" key="1">
    <citation type="submission" date="2014-03" db="EMBL/GenBank/DDBJ databases">
        <title>Bradyrhizobium valentinum sp. nov., isolated from effective nodules of Lupinus mariae-josephae, a lupine endemic of basic-lime soils in Eastern Spain.</title>
        <authorList>
            <person name="Duran D."/>
            <person name="Rey L."/>
            <person name="Navarro A."/>
            <person name="Busquets A."/>
            <person name="Imperial J."/>
            <person name="Ruiz-Argueso T."/>
        </authorList>
    </citation>
    <scope>NUCLEOTIDE SEQUENCE [LARGE SCALE GENOMIC DNA]</scope>
    <source>
        <strain evidence="2 3">PAC68</strain>
    </source>
</reference>
<dbReference type="PANTHER" id="PTHR33387">
    <property type="entry name" value="RMLC-LIKE JELLY ROLL FOLD PROTEIN"/>
    <property type="match status" value="1"/>
</dbReference>
<gene>
    <name evidence="2" type="ORF">CQ12_10220</name>
</gene>
<sequence length="170" mass="18779">MTSDMTADEVLKLLSLEPNATCGFVRETYRATQEIAPGGLPAPFADGRPLGSALYFMVTPQAPVRLHRIRNDQLYHYYLGDPIEVLLLHGQGEHVIVGPDLRAGHRVQLLIPGNTFHTARIIGSKRWFLGASTEWPGVIQADVELGTPELLTKEFPNVAADIRDFPQPVN</sequence>
<dbReference type="InterPro" id="IPR011051">
    <property type="entry name" value="RmlC_Cupin_sf"/>
</dbReference>
<dbReference type="InterPro" id="IPR039935">
    <property type="entry name" value="YML079W-like"/>
</dbReference>
<evidence type="ECO:0000313" key="2">
    <source>
        <dbReference type="EMBL" id="KRR10435.1"/>
    </source>
</evidence>
<dbReference type="PANTHER" id="PTHR33387:SF3">
    <property type="entry name" value="DUF985 DOMAIN-CONTAINING PROTEIN"/>
    <property type="match status" value="1"/>
</dbReference>
<dbReference type="Proteomes" id="UP000050863">
    <property type="component" value="Unassembled WGS sequence"/>
</dbReference>
<proteinExistence type="predicted"/>
<comment type="caution">
    <text evidence="2">The sequence shown here is derived from an EMBL/GenBank/DDBJ whole genome shotgun (WGS) entry which is preliminary data.</text>
</comment>
<dbReference type="CDD" id="cd06121">
    <property type="entry name" value="cupin_YML079wp"/>
    <property type="match status" value="1"/>
</dbReference>
<dbReference type="InterPro" id="IPR014710">
    <property type="entry name" value="RmlC-like_jellyroll"/>
</dbReference>
<dbReference type="EMBL" id="LLXZ01000059">
    <property type="protein sequence ID" value="KRR10435.1"/>
    <property type="molecule type" value="Genomic_DNA"/>
</dbReference>
<organism evidence="2 3">
    <name type="scientific">Bradyrhizobium jicamae</name>
    <dbReference type="NCBI Taxonomy" id="280332"/>
    <lineage>
        <taxon>Bacteria</taxon>
        <taxon>Pseudomonadati</taxon>
        <taxon>Pseudomonadota</taxon>
        <taxon>Alphaproteobacteria</taxon>
        <taxon>Hyphomicrobiales</taxon>
        <taxon>Nitrobacteraceae</taxon>
        <taxon>Bradyrhizobium</taxon>
    </lineage>
</organism>
<dbReference type="Pfam" id="PF06172">
    <property type="entry name" value="Cupin_5"/>
    <property type="match status" value="1"/>
</dbReference>
<dbReference type="STRING" id="280332.CQ12_10220"/>
<keyword evidence="3" id="KW-1185">Reference proteome</keyword>
<protein>
    <recommendedName>
        <fullName evidence="1">DUF985 domain-containing protein</fullName>
    </recommendedName>
</protein>
<feature type="domain" description="DUF985" evidence="1">
    <location>
        <begin position="9"/>
        <end position="145"/>
    </location>
</feature>
<dbReference type="Gene3D" id="2.60.120.10">
    <property type="entry name" value="Jelly Rolls"/>
    <property type="match status" value="1"/>
</dbReference>
<evidence type="ECO:0000313" key="3">
    <source>
        <dbReference type="Proteomes" id="UP000050863"/>
    </source>
</evidence>
<dbReference type="SUPFAM" id="SSF51182">
    <property type="entry name" value="RmlC-like cupins"/>
    <property type="match status" value="1"/>
</dbReference>
<dbReference type="RefSeq" id="WP_057835042.1">
    <property type="nucleotide sequence ID" value="NZ_LLXZ01000059.1"/>
</dbReference>
<accession>A0A0R3LZ46</accession>
<dbReference type="AlphaFoldDB" id="A0A0R3LZ46"/>
<name>A0A0R3LZ46_9BRAD</name>
<evidence type="ECO:0000259" key="1">
    <source>
        <dbReference type="Pfam" id="PF06172"/>
    </source>
</evidence>
<dbReference type="InterPro" id="IPR009327">
    <property type="entry name" value="Cupin_DUF985"/>
</dbReference>